<dbReference type="OrthoDB" id="4748970at2759"/>
<dbReference type="GO" id="GO:0006355">
    <property type="term" value="P:regulation of DNA-templated transcription"/>
    <property type="evidence" value="ECO:0007669"/>
    <property type="project" value="InterPro"/>
</dbReference>
<dbReference type="Gene3D" id="6.10.140.140">
    <property type="match status" value="1"/>
</dbReference>
<dbReference type="CDD" id="cd07765">
    <property type="entry name" value="KRAB_A-box"/>
    <property type="match status" value="1"/>
</dbReference>
<dbReference type="DNASU" id="240063"/>
<dbReference type="MGI" id="MGI:2682944">
    <property type="gene designation" value="Zfp811"/>
</dbReference>
<dbReference type="VEuPathDB" id="HostDB:ENSMUSG00000055202"/>
<evidence type="ECO:0000313" key="3">
    <source>
        <dbReference type="MGI" id="MGI:2682944"/>
    </source>
</evidence>
<feature type="domain" description="KRAB" evidence="1">
    <location>
        <begin position="4"/>
        <end position="64"/>
    </location>
</feature>
<gene>
    <name evidence="2 3" type="primary">Zfp811</name>
</gene>
<dbReference type="PROSITE" id="PS50805">
    <property type="entry name" value="KRAB"/>
    <property type="match status" value="1"/>
</dbReference>
<dbReference type="Pfam" id="PF01352">
    <property type="entry name" value="KRAB"/>
    <property type="match status" value="1"/>
</dbReference>
<reference evidence="2 4" key="2">
    <citation type="journal article" date="2011" name="PLoS Biol.">
        <title>Modernizing reference genome assemblies.</title>
        <authorList>
            <person name="Church D.M."/>
            <person name="Schneider V.A."/>
            <person name="Graves T."/>
            <person name="Auger K."/>
            <person name="Cunningham F."/>
            <person name="Bouk N."/>
            <person name="Chen H.C."/>
            <person name="Agarwala R."/>
            <person name="McLaren W.M."/>
            <person name="Ritchie G.R."/>
            <person name="Albracht D."/>
            <person name="Kremitzki M."/>
            <person name="Rock S."/>
            <person name="Kotkiewicz H."/>
            <person name="Kremitzki C."/>
            <person name="Wollam A."/>
            <person name="Trani L."/>
            <person name="Fulton L."/>
            <person name="Fulton R."/>
            <person name="Matthews L."/>
            <person name="Whitehead S."/>
            <person name="Chow W."/>
            <person name="Torrance J."/>
            <person name="Dunn M."/>
            <person name="Harden G."/>
            <person name="Threadgold G."/>
            <person name="Wood J."/>
            <person name="Collins J."/>
            <person name="Heath P."/>
            <person name="Griffiths G."/>
            <person name="Pelan S."/>
            <person name="Grafham D."/>
            <person name="Eichler E.E."/>
            <person name="Weinstock G."/>
            <person name="Mardis E.R."/>
            <person name="Wilson R.K."/>
            <person name="Howe K."/>
            <person name="Flicek P."/>
            <person name="Hubbard T."/>
        </authorList>
    </citation>
    <scope>NUCLEOTIDE SEQUENCE [LARGE SCALE GENOMIC DNA]</scope>
    <source>
        <strain evidence="2 4">C57BL/6J</strain>
    </source>
</reference>
<dbReference type="PANTHER" id="PTHR23232:SF158">
    <property type="entry name" value="KRAB DOMAIN-CONTAINING PROTEIN 5"/>
    <property type="match status" value="1"/>
</dbReference>
<protein>
    <submittedName>
        <fullName evidence="2">Zinc finger protein 811</fullName>
    </submittedName>
</protein>
<dbReference type="SMR" id="A0A3Q4EGT7"/>
<dbReference type="CTD" id="240063"/>
<dbReference type="InterPro" id="IPR036051">
    <property type="entry name" value="KRAB_dom_sf"/>
</dbReference>
<dbReference type="RefSeq" id="NP_001254512.1">
    <property type="nucleotide sequence ID" value="NM_001267583.1"/>
</dbReference>
<dbReference type="AlphaFoldDB" id="A0A3Q4EGT7"/>
<dbReference type="PANTHER" id="PTHR23232">
    <property type="entry name" value="KRAB DOMAIN C2H2 ZINC FINGER"/>
    <property type="match status" value="1"/>
</dbReference>
<proteinExistence type="predicted"/>
<dbReference type="Bgee" id="ENSMUSG00000055202">
    <property type="expression patterns" value="Expressed in superior cervical ganglion and 181 other cell types or tissues"/>
</dbReference>
<evidence type="ECO:0000259" key="1">
    <source>
        <dbReference type="PROSITE" id="PS50805"/>
    </source>
</evidence>
<dbReference type="GeneTree" id="ENSGT00950000182755"/>
<evidence type="ECO:0000313" key="2">
    <source>
        <dbReference type="Ensembl" id="ENSMUSP00000157159.2"/>
    </source>
</evidence>
<accession>A0A3Q4EGT7</accession>
<dbReference type="Proteomes" id="UP000000589">
    <property type="component" value="Chromosome 17"/>
</dbReference>
<dbReference type="GeneID" id="240063"/>
<dbReference type="AGR" id="MGI:2682944"/>
<dbReference type="InterPro" id="IPR001909">
    <property type="entry name" value="KRAB"/>
</dbReference>
<dbReference type="KEGG" id="mmu:240063"/>
<dbReference type="SMART" id="SM00349">
    <property type="entry name" value="KRAB"/>
    <property type="match status" value="1"/>
</dbReference>
<dbReference type="SUPFAM" id="SSF109640">
    <property type="entry name" value="KRAB domain (Kruppel-associated box)"/>
    <property type="match status" value="1"/>
</dbReference>
<dbReference type="OMA" id="KEDHECA"/>
<dbReference type="Ensembl" id="ENSMUST00000234594.2">
    <property type="protein sequence ID" value="ENSMUSP00000157159.2"/>
    <property type="gene ID" value="ENSMUSG00000055202.12"/>
</dbReference>
<sequence length="64" mass="7651">MELVTFEDVAVHFTMEEWALLDLSQKELYKDVMKEILRNVVSIGDIRKHQKIDNKYQNSGRKLR</sequence>
<reference evidence="2" key="3">
    <citation type="submission" date="2025-08" db="UniProtKB">
        <authorList>
            <consortium name="Ensembl"/>
        </authorList>
    </citation>
    <scope>IDENTIFICATION</scope>
    <source>
        <strain evidence="2">C57BL/6J</strain>
    </source>
</reference>
<dbReference type="ExpressionAtlas" id="A0A3Q4EGT7">
    <property type="expression patterns" value="baseline and differential"/>
</dbReference>
<name>A0A3Q4EGT7_MOUSE</name>
<reference evidence="2 4" key="1">
    <citation type="journal article" date="2009" name="PLoS Biol.">
        <title>Lineage-specific biology revealed by a finished genome assembly of the mouse.</title>
        <authorList>
            <consortium name="Mouse Genome Sequencing Consortium"/>
            <person name="Church D.M."/>
            <person name="Goodstadt L."/>
            <person name="Hillier L.W."/>
            <person name="Zody M.C."/>
            <person name="Goldstein S."/>
            <person name="She X."/>
            <person name="Bult C.J."/>
            <person name="Agarwala R."/>
            <person name="Cherry J.L."/>
            <person name="DiCuccio M."/>
            <person name="Hlavina W."/>
            <person name="Kapustin Y."/>
            <person name="Meric P."/>
            <person name="Maglott D."/>
            <person name="Birtle Z."/>
            <person name="Marques A.C."/>
            <person name="Graves T."/>
            <person name="Zhou S."/>
            <person name="Teague B."/>
            <person name="Potamousis K."/>
            <person name="Churas C."/>
            <person name="Place M."/>
            <person name="Herschleb J."/>
            <person name="Runnheim R."/>
            <person name="Forrest D."/>
            <person name="Amos-Landgraf J."/>
            <person name="Schwartz D.C."/>
            <person name="Cheng Z."/>
            <person name="Lindblad-Toh K."/>
            <person name="Eichler E.E."/>
            <person name="Ponting C.P."/>
        </authorList>
    </citation>
    <scope>NUCLEOTIDE SEQUENCE [LARGE SCALE GENOMIC DNA]</scope>
    <source>
        <strain evidence="2 4">C57BL/6J</strain>
    </source>
</reference>
<organism evidence="2 4">
    <name type="scientific">Mus musculus</name>
    <name type="common">Mouse</name>
    <dbReference type="NCBI Taxonomy" id="10090"/>
    <lineage>
        <taxon>Eukaryota</taxon>
        <taxon>Metazoa</taxon>
        <taxon>Chordata</taxon>
        <taxon>Craniata</taxon>
        <taxon>Vertebrata</taxon>
        <taxon>Euteleostomi</taxon>
        <taxon>Mammalia</taxon>
        <taxon>Eutheria</taxon>
        <taxon>Euarchontoglires</taxon>
        <taxon>Glires</taxon>
        <taxon>Rodentia</taxon>
        <taxon>Myomorpha</taxon>
        <taxon>Muroidea</taxon>
        <taxon>Muridae</taxon>
        <taxon>Murinae</taxon>
        <taxon>Mus</taxon>
        <taxon>Mus</taxon>
    </lineage>
</organism>
<keyword evidence="4" id="KW-1185">Reference proteome</keyword>
<evidence type="ECO:0000313" key="4">
    <source>
        <dbReference type="Proteomes" id="UP000000589"/>
    </source>
</evidence>
<reference evidence="2" key="4">
    <citation type="submission" date="2025-09" db="UniProtKB">
        <authorList>
            <consortium name="Ensembl"/>
        </authorList>
    </citation>
    <scope>IDENTIFICATION</scope>
    <source>
        <strain evidence="2">C57BL/6J</strain>
    </source>
</reference>
<dbReference type="InterPro" id="IPR050169">
    <property type="entry name" value="Krueppel_C2H2_ZnF"/>
</dbReference>